<feature type="region of interest" description="Disordered" evidence="1">
    <location>
        <begin position="213"/>
        <end position="262"/>
    </location>
</feature>
<feature type="region of interest" description="Disordered" evidence="1">
    <location>
        <begin position="128"/>
        <end position="150"/>
    </location>
</feature>
<reference evidence="2" key="1">
    <citation type="submission" date="2023-06" db="EMBL/GenBank/DDBJ databases">
        <authorList>
            <consortium name="Lawrence Berkeley National Laboratory"/>
            <person name="Ahrendt S."/>
            <person name="Sahu N."/>
            <person name="Indic B."/>
            <person name="Wong-Bajracharya J."/>
            <person name="Merenyi Z."/>
            <person name="Ke H.-M."/>
            <person name="Monk M."/>
            <person name="Kocsube S."/>
            <person name="Drula E."/>
            <person name="Lipzen A."/>
            <person name="Balint B."/>
            <person name="Henrissat B."/>
            <person name="Andreopoulos B."/>
            <person name="Martin F.M."/>
            <person name="Harder C.B."/>
            <person name="Rigling D."/>
            <person name="Ford K.L."/>
            <person name="Foster G.D."/>
            <person name="Pangilinan J."/>
            <person name="Papanicolaou A."/>
            <person name="Barry K."/>
            <person name="LaButti K."/>
            <person name="Viragh M."/>
            <person name="Koriabine M."/>
            <person name="Yan M."/>
            <person name="Riley R."/>
            <person name="Champramary S."/>
            <person name="Plett K.L."/>
            <person name="Tsai I.J."/>
            <person name="Slot J."/>
            <person name="Sipos G."/>
            <person name="Plett J."/>
            <person name="Nagy L.G."/>
            <person name="Grigoriev I.V."/>
        </authorList>
    </citation>
    <scope>NUCLEOTIDE SEQUENCE</scope>
    <source>
        <strain evidence="2">CCBAS 213</strain>
    </source>
</reference>
<evidence type="ECO:0000313" key="2">
    <source>
        <dbReference type="EMBL" id="KAK0457476.1"/>
    </source>
</evidence>
<proteinExistence type="predicted"/>
<dbReference type="EMBL" id="JAUEPS010000021">
    <property type="protein sequence ID" value="KAK0457476.1"/>
    <property type="molecule type" value="Genomic_DNA"/>
</dbReference>
<name>A0AA39KAA3_ARMTA</name>
<dbReference type="Proteomes" id="UP001175211">
    <property type="component" value="Unassembled WGS sequence"/>
</dbReference>
<comment type="caution">
    <text evidence="2">The sequence shown here is derived from an EMBL/GenBank/DDBJ whole genome shotgun (WGS) entry which is preliminary data.</text>
</comment>
<organism evidence="2 3">
    <name type="scientific">Armillaria tabescens</name>
    <name type="common">Ringless honey mushroom</name>
    <name type="synonym">Agaricus tabescens</name>
    <dbReference type="NCBI Taxonomy" id="1929756"/>
    <lineage>
        <taxon>Eukaryota</taxon>
        <taxon>Fungi</taxon>
        <taxon>Dikarya</taxon>
        <taxon>Basidiomycota</taxon>
        <taxon>Agaricomycotina</taxon>
        <taxon>Agaricomycetes</taxon>
        <taxon>Agaricomycetidae</taxon>
        <taxon>Agaricales</taxon>
        <taxon>Marasmiineae</taxon>
        <taxon>Physalacriaceae</taxon>
        <taxon>Desarmillaria</taxon>
    </lineage>
</organism>
<dbReference type="RefSeq" id="XP_060329788.1">
    <property type="nucleotide sequence ID" value="XM_060482376.1"/>
</dbReference>
<sequence>MLTATDTSISLTADSSDIILRVDLDLALPDSDTSFSDLVLPRSQRAVAMSSLLLSIPPEILPKAIRSLTTWRLQESRSALPNTKLLVQMAEALDSTQPGRRIKWISREYYKELEWERGREENARSCITGVDDTANDGPHDIENVQKGTPSRHGLFSSQLRRGCSVCHIPQAGLSVTSIPTIKPVPTKTISTTTMPHKAIPTKVPITPTSTAKLNATAKSKRRRAIADSENIPPSQAQTQPRRRPAAGKSRMPAPRVFGLHNA</sequence>
<gene>
    <name evidence="2" type="ORF">EV420DRAFT_496768</name>
</gene>
<evidence type="ECO:0000256" key="1">
    <source>
        <dbReference type="SAM" id="MobiDB-lite"/>
    </source>
</evidence>
<dbReference type="AlphaFoldDB" id="A0AA39KAA3"/>
<protein>
    <submittedName>
        <fullName evidence="2">Uncharacterized protein</fullName>
    </submittedName>
</protein>
<keyword evidence="3" id="KW-1185">Reference proteome</keyword>
<accession>A0AA39KAA3</accession>
<dbReference type="GeneID" id="85365924"/>
<evidence type="ECO:0000313" key="3">
    <source>
        <dbReference type="Proteomes" id="UP001175211"/>
    </source>
</evidence>